<comment type="subcellular location">
    <subcellularLocation>
        <location evidence="1">Endomembrane system</location>
        <topology evidence="1">Multi-pass membrane protein</topology>
    </subcellularLocation>
</comment>
<reference evidence="6 7" key="1">
    <citation type="submission" date="2023-03" db="EMBL/GenBank/DDBJ databases">
        <title>Bacillus Genome Sequencing.</title>
        <authorList>
            <person name="Dunlap C."/>
        </authorList>
    </citation>
    <scope>NUCLEOTIDE SEQUENCE [LARGE SCALE GENOMIC DNA]</scope>
    <source>
        <strain evidence="6 7">B-14544</strain>
    </source>
</reference>
<sequence length="135" mass="15536">MFKKKEKIENETNKYKNKAMEFINHQQKIDELMEQAKSKAKERKNSLGDVLGNLELLIELIKSYSKGEYRNISKKTIATVIGAILYFVSPIDMIPDFIIGLGFVDDAAVISYTIKKISGELNEYDKWKKSQNPLE</sequence>
<dbReference type="Proteomes" id="UP001330749">
    <property type="component" value="Unassembled WGS sequence"/>
</dbReference>
<keyword evidence="7" id="KW-1185">Reference proteome</keyword>
<feature type="domain" description="DUF1232" evidence="5">
    <location>
        <begin position="77"/>
        <end position="111"/>
    </location>
</feature>
<evidence type="ECO:0000256" key="2">
    <source>
        <dbReference type="ARBA" id="ARBA00022692"/>
    </source>
</evidence>
<keyword evidence="3" id="KW-1133">Transmembrane helix</keyword>
<evidence type="ECO:0000256" key="1">
    <source>
        <dbReference type="ARBA" id="ARBA00004127"/>
    </source>
</evidence>
<evidence type="ECO:0000256" key="4">
    <source>
        <dbReference type="ARBA" id="ARBA00023136"/>
    </source>
</evidence>
<comment type="caution">
    <text evidence="6">The sequence shown here is derived from an EMBL/GenBank/DDBJ whole genome shotgun (WGS) entry which is preliminary data.</text>
</comment>
<gene>
    <name evidence="6" type="ORF">P4447_13035</name>
</gene>
<dbReference type="InterPro" id="IPR010652">
    <property type="entry name" value="DUF1232"/>
</dbReference>
<dbReference type="Pfam" id="PF06803">
    <property type="entry name" value="DUF1232"/>
    <property type="match status" value="1"/>
</dbReference>
<evidence type="ECO:0000259" key="5">
    <source>
        <dbReference type="Pfam" id="PF06803"/>
    </source>
</evidence>
<evidence type="ECO:0000313" key="6">
    <source>
        <dbReference type="EMBL" id="MED3563360.1"/>
    </source>
</evidence>
<keyword evidence="4" id="KW-0472">Membrane</keyword>
<proteinExistence type="predicted"/>
<keyword evidence="2" id="KW-0812">Transmembrane</keyword>
<dbReference type="EMBL" id="JARMQG010000164">
    <property type="protein sequence ID" value="MED3563360.1"/>
    <property type="molecule type" value="Genomic_DNA"/>
</dbReference>
<accession>A0ABU6NF48</accession>
<organism evidence="6 7">
    <name type="scientific">Bacillus xiapuensis</name>
    <dbReference type="NCBI Taxonomy" id="2014075"/>
    <lineage>
        <taxon>Bacteria</taxon>
        <taxon>Bacillati</taxon>
        <taxon>Bacillota</taxon>
        <taxon>Bacilli</taxon>
        <taxon>Bacillales</taxon>
        <taxon>Bacillaceae</taxon>
        <taxon>Bacillus</taxon>
    </lineage>
</organism>
<name>A0ABU6NF48_9BACI</name>
<protein>
    <submittedName>
        <fullName evidence="6">YkvA family protein</fullName>
    </submittedName>
</protein>
<evidence type="ECO:0000313" key="7">
    <source>
        <dbReference type="Proteomes" id="UP001330749"/>
    </source>
</evidence>
<evidence type="ECO:0000256" key="3">
    <source>
        <dbReference type="ARBA" id="ARBA00022989"/>
    </source>
</evidence>
<dbReference type="RefSeq" id="WP_327968402.1">
    <property type="nucleotide sequence ID" value="NZ_JARMQG010000164.1"/>
</dbReference>